<proteinExistence type="predicted"/>
<dbReference type="EMBL" id="CP046622">
    <property type="protein sequence ID" value="QGW82226.1"/>
    <property type="molecule type" value="Genomic_DNA"/>
</dbReference>
<dbReference type="Proteomes" id="UP000425817">
    <property type="component" value="Chromosome"/>
</dbReference>
<evidence type="ECO:0000313" key="1">
    <source>
        <dbReference type="EMBL" id="QGW82226.1"/>
    </source>
</evidence>
<protein>
    <recommendedName>
        <fullName evidence="3">RHS repeat-associated core domain-containing protein</fullName>
    </recommendedName>
</protein>
<dbReference type="NCBIfam" id="TIGR03696">
    <property type="entry name" value="Rhs_assc_core"/>
    <property type="match status" value="1"/>
</dbReference>
<evidence type="ECO:0008006" key="3">
    <source>
        <dbReference type="Google" id="ProtNLM"/>
    </source>
</evidence>
<evidence type="ECO:0000313" key="2">
    <source>
        <dbReference type="Proteomes" id="UP000425817"/>
    </source>
</evidence>
<dbReference type="PANTHER" id="PTHR32305:SF15">
    <property type="entry name" value="PROTEIN RHSA-RELATED"/>
    <property type="match status" value="1"/>
</dbReference>
<name>A0A6I6HBA0_VARPD</name>
<dbReference type="PRINTS" id="PR00394">
    <property type="entry name" value="RHSPROTEIN"/>
</dbReference>
<organism evidence="1 2">
    <name type="scientific">Variovorax paradoxus</name>
    <dbReference type="NCBI Taxonomy" id="34073"/>
    <lineage>
        <taxon>Bacteria</taxon>
        <taxon>Pseudomonadati</taxon>
        <taxon>Pseudomonadota</taxon>
        <taxon>Betaproteobacteria</taxon>
        <taxon>Burkholderiales</taxon>
        <taxon>Comamonadaceae</taxon>
        <taxon>Variovorax</taxon>
    </lineage>
</organism>
<dbReference type="InterPro" id="IPR050708">
    <property type="entry name" value="T6SS_VgrG/RHS"/>
</dbReference>
<reference evidence="1 2" key="1">
    <citation type="submission" date="2019-12" db="EMBL/GenBank/DDBJ databases">
        <title>Hybrid Genome Assemblies of two High G+C Isolates from Undergraduate Microbiology Courses.</title>
        <authorList>
            <person name="Ne Ville C.J."/>
            <person name="Enright D."/>
            <person name="Hernandez I."/>
            <person name="Dodsworth J."/>
            <person name="Orwin P.M."/>
        </authorList>
    </citation>
    <scope>NUCLEOTIDE SEQUENCE [LARGE SCALE GENOMIC DNA]</scope>
    <source>
        <strain evidence="1 2">CSUSB</strain>
    </source>
</reference>
<dbReference type="RefSeq" id="WP_157613590.1">
    <property type="nucleotide sequence ID" value="NZ_CP046622.1"/>
</dbReference>
<accession>A0A6I6HBA0</accession>
<dbReference type="Gene3D" id="2.180.10.10">
    <property type="entry name" value="RHS repeat-associated core"/>
    <property type="match status" value="1"/>
</dbReference>
<sequence>MPIAAVINGATYAVHSDHLNTSRRLSNDSGQAVWQWSYSAFGEDKPTIAKNRFANMDTTPNPDTTSVSEVKFNLRYPGQYADEESGLFYNYFRTYDARVGRYSQPDPIGLNGGWNRFGYVEADPLQFTDPFGLEKLNLINGRSVWSSNSQAMLQASRFPDRRGELLIFGRADSKSIAHDRDGGLLSDNRKSLDAEALARLIRGSGKWKDGMPITIYGCNAATGPDPLAERLSKILNTRVGGFGDTLILHGGGKTNPVKPIMFTHEKLTLNTRFAFFCERLRWADEWRCELSGHSDYIQG</sequence>
<dbReference type="AlphaFoldDB" id="A0A6I6HBA0"/>
<gene>
    <name evidence="1" type="ORF">GOQ09_11820</name>
</gene>
<dbReference type="OrthoDB" id="5445630at2"/>
<dbReference type="InterPro" id="IPR022385">
    <property type="entry name" value="Rhs_assc_core"/>
</dbReference>
<dbReference type="PANTHER" id="PTHR32305">
    <property type="match status" value="1"/>
</dbReference>